<protein>
    <submittedName>
        <fullName evidence="1">Uncharacterized protein</fullName>
    </submittedName>
</protein>
<dbReference type="AlphaFoldDB" id="A0A1I4WG72"/>
<name>A0A1I4WG72_CHROL</name>
<dbReference type="Proteomes" id="UP000198769">
    <property type="component" value="Unassembled WGS sequence"/>
</dbReference>
<evidence type="ECO:0000313" key="2">
    <source>
        <dbReference type="Proteomes" id="UP000198769"/>
    </source>
</evidence>
<evidence type="ECO:0000313" key="1">
    <source>
        <dbReference type="EMBL" id="SFN12811.1"/>
    </source>
</evidence>
<dbReference type="EMBL" id="FOVD01000001">
    <property type="protein sequence ID" value="SFN12811.1"/>
    <property type="molecule type" value="Genomic_DNA"/>
</dbReference>
<dbReference type="RefSeq" id="WP_090023645.1">
    <property type="nucleotide sequence ID" value="NZ_FOVD01000001.1"/>
</dbReference>
<organism evidence="1 2">
    <name type="scientific">Chryseobacterium oleae</name>
    <dbReference type="NCBI Taxonomy" id="491207"/>
    <lineage>
        <taxon>Bacteria</taxon>
        <taxon>Pseudomonadati</taxon>
        <taxon>Bacteroidota</taxon>
        <taxon>Flavobacteriia</taxon>
        <taxon>Flavobacteriales</taxon>
        <taxon>Weeksellaceae</taxon>
        <taxon>Chryseobacterium group</taxon>
        <taxon>Chryseobacterium</taxon>
    </lineage>
</organism>
<keyword evidence="2" id="KW-1185">Reference proteome</keyword>
<dbReference type="OrthoDB" id="1251584at2"/>
<sequence length="187" mass="20175">MKKLLTVLGLAAFSLGYSQGGTLVLNNYSAYDFVGFIIANNLAGGCYPYITSANPDMVRVPADSHMGNGNELRYDNYRDQFGSSLYPMASWHVATSSALGVIRPWNFGSLIPGGVLSTNTRWATTKFVMYYPGTTNLAPDNFNGAITIVGNTCYTALDNMTSTTGNNSAEIFTITSGTSTTTYIQLY</sequence>
<proteinExistence type="predicted"/>
<accession>A0A1I4WG72</accession>
<gene>
    <name evidence="1" type="ORF">SAMN05421594_1203</name>
</gene>
<reference evidence="2" key="1">
    <citation type="submission" date="2016-10" db="EMBL/GenBank/DDBJ databases">
        <authorList>
            <person name="Varghese N."/>
            <person name="Submissions S."/>
        </authorList>
    </citation>
    <scope>NUCLEOTIDE SEQUENCE [LARGE SCALE GENOMIC DNA]</scope>
    <source>
        <strain evidence="2">DSM 25575</strain>
    </source>
</reference>